<sequence length="320" mass="36107">MDKNKIPLLVVAGPTASGKTALAVEMAKLYNGEVISADSMQIYKGLNIATAKPTAEEMQGIPHHLIDFLEPDEPFSVADYVSLAGQKIREVRERGKLPIICGGTGLYISSLVDNIIFDDTGSDPAIRAKLEKQAKEEGTHALWLKLKEIDPETANKVHENNLPRVIRGIEVFELTGMKLSEHKINSRREESPYKACIIGLTAENRQYLYDRIEKRVRIMAENGMVEECREVWQKGGLATAGQAIGYKELVPYFEGQAELEVCLDKIILETRHYAKRQLTWFRRVADISWVKIDNFDESKKIIENVQNIVAKSEIMCYNIV</sequence>
<evidence type="ECO:0000256" key="6">
    <source>
        <dbReference type="ARBA" id="ARBA00022741"/>
    </source>
</evidence>
<dbReference type="InterPro" id="IPR039657">
    <property type="entry name" value="Dimethylallyltransferase"/>
</dbReference>
<dbReference type="NCBIfam" id="TIGR00174">
    <property type="entry name" value="miaA"/>
    <property type="match status" value="1"/>
</dbReference>
<dbReference type="PANTHER" id="PTHR11088">
    <property type="entry name" value="TRNA DIMETHYLALLYLTRANSFERASE"/>
    <property type="match status" value="1"/>
</dbReference>
<dbReference type="Gene3D" id="3.40.50.300">
    <property type="entry name" value="P-loop containing nucleotide triphosphate hydrolases"/>
    <property type="match status" value="1"/>
</dbReference>
<comment type="cofactor">
    <cofactor evidence="1 10">
        <name>Mg(2+)</name>
        <dbReference type="ChEBI" id="CHEBI:18420"/>
    </cofactor>
</comment>
<keyword evidence="7 10" id="KW-0067">ATP-binding</keyword>
<comment type="similarity">
    <text evidence="3 10 13">Belongs to the IPP transferase family.</text>
</comment>
<feature type="site" description="Interaction with substrate tRNA" evidence="10">
    <location>
        <position position="104"/>
    </location>
</feature>
<evidence type="ECO:0000256" key="2">
    <source>
        <dbReference type="ARBA" id="ARBA00003213"/>
    </source>
</evidence>
<dbReference type="InterPro" id="IPR027417">
    <property type="entry name" value="P-loop_NTPase"/>
</dbReference>
<evidence type="ECO:0000256" key="5">
    <source>
        <dbReference type="ARBA" id="ARBA00022694"/>
    </source>
</evidence>
<comment type="catalytic activity">
    <reaction evidence="9 10 11">
        <text>adenosine(37) in tRNA + dimethylallyl diphosphate = N(6)-dimethylallyladenosine(37) in tRNA + diphosphate</text>
        <dbReference type="Rhea" id="RHEA:26482"/>
        <dbReference type="Rhea" id="RHEA-COMP:10162"/>
        <dbReference type="Rhea" id="RHEA-COMP:10375"/>
        <dbReference type="ChEBI" id="CHEBI:33019"/>
        <dbReference type="ChEBI" id="CHEBI:57623"/>
        <dbReference type="ChEBI" id="CHEBI:74411"/>
        <dbReference type="ChEBI" id="CHEBI:74415"/>
        <dbReference type="EC" id="2.5.1.75"/>
    </reaction>
</comment>
<organism evidence="14 15">
    <name type="scientific">Ruminococcus albus</name>
    <dbReference type="NCBI Taxonomy" id="1264"/>
    <lineage>
        <taxon>Bacteria</taxon>
        <taxon>Bacillati</taxon>
        <taxon>Bacillota</taxon>
        <taxon>Clostridia</taxon>
        <taxon>Eubacteriales</taxon>
        <taxon>Oscillospiraceae</taxon>
        <taxon>Ruminococcus</taxon>
    </lineage>
</organism>
<evidence type="ECO:0000256" key="11">
    <source>
        <dbReference type="RuleBase" id="RU003783"/>
    </source>
</evidence>
<dbReference type="InterPro" id="IPR018022">
    <property type="entry name" value="IPT"/>
</dbReference>
<dbReference type="SUPFAM" id="SSF52540">
    <property type="entry name" value="P-loop containing nucleoside triphosphate hydrolases"/>
    <property type="match status" value="2"/>
</dbReference>
<dbReference type="GO" id="GO:0005524">
    <property type="term" value="F:ATP binding"/>
    <property type="evidence" value="ECO:0007669"/>
    <property type="project" value="UniProtKB-UniRule"/>
</dbReference>
<proteinExistence type="inferred from homology"/>
<evidence type="ECO:0000313" key="15">
    <source>
        <dbReference type="Proteomes" id="UP000182192"/>
    </source>
</evidence>
<keyword evidence="6 10" id="KW-0547">Nucleotide-binding</keyword>
<protein>
    <recommendedName>
        <fullName evidence="10">tRNA dimethylallyltransferase</fullName>
        <ecNumber evidence="10">2.5.1.75</ecNumber>
    </recommendedName>
    <alternativeName>
        <fullName evidence="10">Dimethylallyl diphosphate:tRNA dimethylallyltransferase</fullName>
        <shortName evidence="10">DMAPP:tRNA dimethylallyltransferase</shortName>
        <shortName evidence="10">DMATase</shortName>
    </alternativeName>
    <alternativeName>
        <fullName evidence="10">Isopentenyl-diphosphate:tRNA isopentenyltransferase</fullName>
        <shortName evidence="10">IPP transferase</shortName>
        <shortName evidence="10">IPPT</shortName>
        <shortName evidence="10">IPTase</shortName>
    </alternativeName>
</protein>
<dbReference type="Pfam" id="PF01715">
    <property type="entry name" value="IPPT"/>
    <property type="match status" value="1"/>
</dbReference>
<feature type="site" description="Interaction with substrate tRNA" evidence="10">
    <location>
        <position position="127"/>
    </location>
</feature>
<keyword evidence="5 10" id="KW-0819">tRNA processing</keyword>
<evidence type="ECO:0000313" key="14">
    <source>
        <dbReference type="EMBL" id="SFB77492.1"/>
    </source>
</evidence>
<evidence type="ECO:0000256" key="1">
    <source>
        <dbReference type="ARBA" id="ARBA00001946"/>
    </source>
</evidence>
<dbReference type="OrthoDB" id="9776390at2"/>
<comment type="caution">
    <text evidence="10">Lacks conserved residue(s) required for the propagation of feature annotation.</text>
</comment>
<evidence type="ECO:0000256" key="7">
    <source>
        <dbReference type="ARBA" id="ARBA00022840"/>
    </source>
</evidence>
<dbReference type="Gene3D" id="1.10.20.140">
    <property type="match status" value="1"/>
</dbReference>
<feature type="binding site" evidence="10">
    <location>
        <begin position="13"/>
        <end position="20"/>
    </location>
    <ligand>
        <name>ATP</name>
        <dbReference type="ChEBI" id="CHEBI:30616"/>
    </ligand>
</feature>
<reference evidence="14 15" key="1">
    <citation type="submission" date="2016-10" db="EMBL/GenBank/DDBJ databases">
        <authorList>
            <person name="de Groot N.N."/>
        </authorList>
    </citation>
    <scope>NUCLEOTIDE SEQUENCE [LARGE SCALE GENOMIC DNA]</scope>
    <source>
        <strain evidence="14 15">AR67</strain>
    </source>
</reference>
<dbReference type="AlphaFoldDB" id="A0A1I1DSV4"/>
<gene>
    <name evidence="10" type="primary">miaA</name>
    <name evidence="14" type="ORF">SAMN02910406_00492</name>
</gene>
<dbReference type="EMBL" id="FOKQ01000003">
    <property type="protein sequence ID" value="SFB77492.1"/>
    <property type="molecule type" value="Genomic_DNA"/>
</dbReference>
<dbReference type="RefSeq" id="WP_074959889.1">
    <property type="nucleotide sequence ID" value="NZ_FOKQ01000003.1"/>
</dbReference>
<comment type="function">
    <text evidence="2 10 12">Catalyzes the transfer of a dimethylallyl group onto the adenine at position 37 in tRNAs that read codons beginning with uridine, leading to the formation of N6-(dimethylallyl)adenosine (i(6)A).</text>
</comment>
<evidence type="ECO:0000256" key="8">
    <source>
        <dbReference type="ARBA" id="ARBA00022842"/>
    </source>
</evidence>
<feature type="binding site" evidence="10">
    <location>
        <begin position="15"/>
        <end position="20"/>
    </location>
    <ligand>
        <name>substrate</name>
    </ligand>
</feature>
<name>A0A1I1DSV4_RUMAL</name>
<evidence type="ECO:0000256" key="9">
    <source>
        <dbReference type="ARBA" id="ARBA00049563"/>
    </source>
</evidence>
<keyword evidence="8 10" id="KW-0460">Magnesium</keyword>
<evidence type="ECO:0000256" key="10">
    <source>
        <dbReference type="HAMAP-Rule" id="MF_00185"/>
    </source>
</evidence>
<dbReference type="Proteomes" id="UP000182192">
    <property type="component" value="Unassembled WGS sequence"/>
</dbReference>
<dbReference type="HAMAP" id="MF_00185">
    <property type="entry name" value="IPP_trans"/>
    <property type="match status" value="1"/>
</dbReference>
<evidence type="ECO:0000256" key="12">
    <source>
        <dbReference type="RuleBase" id="RU003784"/>
    </source>
</evidence>
<evidence type="ECO:0000256" key="3">
    <source>
        <dbReference type="ARBA" id="ARBA00005842"/>
    </source>
</evidence>
<accession>A0A1I1DSV4</accession>
<keyword evidence="4 10" id="KW-0808">Transferase</keyword>
<evidence type="ECO:0000256" key="13">
    <source>
        <dbReference type="RuleBase" id="RU003785"/>
    </source>
</evidence>
<comment type="subunit">
    <text evidence="10">Monomer.</text>
</comment>
<dbReference type="EC" id="2.5.1.75" evidence="10"/>
<evidence type="ECO:0000256" key="4">
    <source>
        <dbReference type="ARBA" id="ARBA00022679"/>
    </source>
</evidence>
<dbReference type="eggNOG" id="COG0324">
    <property type="taxonomic scope" value="Bacteria"/>
</dbReference>
<dbReference type="PANTHER" id="PTHR11088:SF60">
    <property type="entry name" value="TRNA DIMETHYLALLYLTRANSFERASE"/>
    <property type="match status" value="1"/>
</dbReference>
<dbReference type="GO" id="GO:0006400">
    <property type="term" value="P:tRNA modification"/>
    <property type="evidence" value="ECO:0007669"/>
    <property type="project" value="TreeGrafter"/>
</dbReference>
<feature type="region of interest" description="Interaction with substrate tRNA" evidence="10">
    <location>
        <begin position="38"/>
        <end position="41"/>
    </location>
</feature>
<dbReference type="GO" id="GO:0052381">
    <property type="term" value="F:tRNA dimethylallyltransferase activity"/>
    <property type="evidence" value="ECO:0007669"/>
    <property type="project" value="UniProtKB-UniRule"/>
</dbReference>